<dbReference type="InParanoid" id="A0A5C3NYJ1"/>
<dbReference type="Proteomes" id="UP000308197">
    <property type="component" value="Unassembled WGS sequence"/>
</dbReference>
<feature type="compositionally biased region" description="Polar residues" evidence="2">
    <location>
        <begin position="1"/>
        <end position="19"/>
    </location>
</feature>
<keyword evidence="4" id="KW-1185">Reference proteome</keyword>
<proteinExistence type="predicted"/>
<evidence type="ECO:0000313" key="4">
    <source>
        <dbReference type="Proteomes" id="UP000308197"/>
    </source>
</evidence>
<feature type="region of interest" description="Disordered" evidence="2">
    <location>
        <begin position="1"/>
        <end position="272"/>
    </location>
</feature>
<feature type="coiled-coil region" evidence="1">
    <location>
        <begin position="481"/>
        <end position="522"/>
    </location>
</feature>
<organism evidence="3 4">
    <name type="scientific">Polyporus arcularius HHB13444</name>
    <dbReference type="NCBI Taxonomy" id="1314778"/>
    <lineage>
        <taxon>Eukaryota</taxon>
        <taxon>Fungi</taxon>
        <taxon>Dikarya</taxon>
        <taxon>Basidiomycota</taxon>
        <taxon>Agaricomycotina</taxon>
        <taxon>Agaricomycetes</taxon>
        <taxon>Polyporales</taxon>
        <taxon>Polyporaceae</taxon>
        <taxon>Polyporus</taxon>
    </lineage>
</organism>
<dbReference type="STRING" id="1314778.A0A5C3NYJ1"/>
<feature type="compositionally biased region" description="Low complexity" evidence="2">
    <location>
        <begin position="241"/>
        <end position="250"/>
    </location>
</feature>
<keyword evidence="1" id="KW-0175">Coiled coil</keyword>
<gene>
    <name evidence="3" type="ORF">K466DRAFT_604156</name>
</gene>
<feature type="compositionally biased region" description="Low complexity" evidence="2">
    <location>
        <begin position="120"/>
        <end position="134"/>
    </location>
</feature>
<dbReference type="EMBL" id="ML211550">
    <property type="protein sequence ID" value="TFK81859.1"/>
    <property type="molecule type" value="Genomic_DNA"/>
</dbReference>
<feature type="coiled-coil region" evidence="1">
    <location>
        <begin position="623"/>
        <end position="713"/>
    </location>
</feature>
<accession>A0A5C3NYJ1</accession>
<name>A0A5C3NYJ1_9APHY</name>
<feature type="compositionally biased region" description="Pro residues" evidence="2">
    <location>
        <begin position="185"/>
        <end position="203"/>
    </location>
</feature>
<sequence>MTNTSGRSSQYYDSDTGAPTVQGGCRRGTDCNFVHPDQPKWATASAYQRRPSGAGRDSLDSDRANAWGQRADSGWAGSSRAGPSRRSPIPTAPRAMQTETGWGTAPIGGTSWSTSEADNPAPTTTPAASSSTSTWGAANDTSWGAPTGGGWGAPTTSGWGEPSAGGWGDSTATTSGASASTSAHPPAPAISPPRPPTSVPRPAPAAQQSPTRENVESIIWGDRKGKGKEVVGAGTPQYGYTPRTPRSPNRSPERDPRRQASSTTAASTTPSDYIAIASTISKEMRPEREGKRLISSGILVPVALAGDGAVPSTSKRNPFAFPAYDPPEKMDVDRHAEEEGVVNDVDMVGGRSLDLDADVLELEDIPVSLTDQWKDYTRALVSAIRSNMDMKALRETRAQLQRLHSSRMYASLSQVAAHARLNKLDDEAGAKAQKAKTRFDHTIKRLTRYPLDGLPPPTDNDPRLKDAENVGSHIEAINKWMAQMRISVEEYKETIERAEAAQRRVEEENRRIEEERKCAAAEAVTQAEKLRVAQQWVPITSTRKAMVEIEETFGKLEERVTDLEYDFNHMREKTPSAGDVVFQRLVELGFCKSTEAMSEVLARQKSLEEGEMPFEPPLRPKSNEELTDECERLEKLLEGYTAVVQHGQQQLTELQERRVTRDRSYHELAADNASLTLTIKELEAAQKRQDDMLAQSDKDIARLEELLERCKNERPPPPPPPPTPDEIAVQLLKTVLPELREAVKQALGKIKSGADDALLKQQEAICAQIFLTLQPAMAIVHTVKAFMDCQPEVLMPPPPPPVQPQSV</sequence>
<feature type="compositionally biased region" description="Low complexity" evidence="2">
    <location>
        <begin position="260"/>
        <end position="269"/>
    </location>
</feature>
<evidence type="ECO:0008006" key="5">
    <source>
        <dbReference type="Google" id="ProtNLM"/>
    </source>
</evidence>
<dbReference type="AlphaFoldDB" id="A0A5C3NYJ1"/>
<reference evidence="3 4" key="1">
    <citation type="journal article" date="2019" name="Nat. Ecol. Evol.">
        <title>Megaphylogeny resolves global patterns of mushroom evolution.</title>
        <authorList>
            <person name="Varga T."/>
            <person name="Krizsan K."/>
            <person name="Foldi C."/>
            <person name="Dima B."/>
            <person name="Sanchez-Garcia M."/>
            <person name="Sanchez-Ramirez S."/>
            <person name="Szollosi G.J."/>
            <person name="Szarkandi J.G."/>
            <person name="Papp V."/>
            <person name="Albert L."/>
            <person name="Andreopoulos W."/>
            <person name="Angelini C."/>
            <person name="Antonin V."/>
            <person name="Barry K.W."/>
            <person name="Bougher N.L."/>
            <person name="Buchanan P."/>
            <person name="Buyck B."/>
            <person name="Bense V."/>
            <person name="Catcheside P."/>
            <person name="Chovatia M."/>
            <person name="Cooper J."/>
            <person name="Damon W."/>
            <person name="Desjardin D."/>
            <person name="Finy P."/>
            <person name="Geml J."/>
            <person name="Haridas S."/>
            <person name="Hughes K."/>
            <person name="Justo A."/>
            <person name="Karasinski D."/>
            <person name="Kautmanova I."/>
            <person name="Kiss B."/>
            <person name="Kocsube S."/>
            <person name="Kotiranta H."/>
            <person name="LaButti K.M."/>
            <person name="Lechner B.E."/>
            <person name="Liimatainen K."/>
            <person name="Lipzen A."/>
            <person name="Lukacs Z."/>
            <person name="Mihaltcheva S."/>
            <person name="Morgado L.N."/>
            <person name="Niskanen T."/>
            <person name="Noordeloos M.E."/>
            <person name="Ohm R.A."/>
            <person name="Ortiz-Santana B."/>
            <person name="Ovrebo C."/>
            <person name="Racz N."/>
            <person name="Riley R."/>
            <person name="Savchenko A."/>
            <person name="Shiryaev A."/>
            <person name="Soop K."/>
            <person name="Spirin V."/>
            <person name="Szebenyi C."/>
            <person name="Tomsovsky M."/>
            <person name="Tulloss R.E."/>
            <person name="Uehling J."/>
            <person name="Grigoriev I.V."/>
            <person name="Vagvolgyi C."/>
            <person name="Papp T."/>
            <person name="Martin F.M."/>
            <person name="Miettinen O."/>
            <person name="Hibbett D.S."/>
            <person name="Nagy L.G."/>
        </authorList>
    </citation>
    <scope>NUCLEOTIDE SEQUENCE [LARGE SCALE GENOMIC DNA]</scope>
    <source>
        <strain evidence="3 4">HHB13444</strain>
    </source>
</reference>
<evidence type="ECO:0000313" key="3">
    <source>
        <dbReference type="EMBL" id="TFK81859.1"/>
    </source>
</evidence>
<feature type="compositionally biased region" description="Low complexity" evidence="2">
    <location>
        <begin position="169"/>
        <end position="184"/>
    </location>
</feature>
<evidence type="ECO:0000256" key="1">
    <source>
        <dbReference type="SAM" id="Coils"/>
    </source>
</evidence>
<feature type="compositionally biased region" description="Low complexity" evidence="2">
    <location>
        <begin position="73"/>
        <end position="88"/>
    </location>
</feature>
<evidence type="ECO:0000256" key="2">
    <source>
        <dbReference type="SAM" id="MobiDB-lite"/>
    </source>
</evidence>
<protein>
    <recommendedName>
        <fullName evidence="5">C3H1-type domain-containing protein</fullName>
    </recommendedName>
</protein>